<organism evidence="2 3">
    <name type="scientific">Candidatus Vogelbacteria bacterium RIFOXYD1_FULL_44_32</name>
    <dbReference type="NCBI Taxonomy" id="1802438"/>
    <lineage>
        <taxon>Bacteria</taxon>
        <taxon>Candidatus Vogeliibacteriota</taxon>
    </lineage>
</organism>
<protein>
    <recommendedName>
        <fullName evidence="4">DUF5667 domain-containing protein</fullName>
    </recommendedName>
</protein>
<dbReference type="EMBL" id="MHTJ01000002">
    <property type="protein sequence ID" value="OHA58840.1"/>
    <property type="molecule type" value="Genomic_DNA"/>
</dbReference>
<evidence type="ECO:0000313" key="3">
    <source>
        <dbReference type="Proteomes" id="UP000177043"/>
    </source>
</evidence>
<evidence type="ECO:0008006" key="4">
    <source>
        <dbReference type="Google" id="ProtNLM"/>
    </source>
</evidence>
<accession>A0A1G2QE21</accession>
<feature type="chain" id="PRO_5009584062" description="DUF5667 domain-containing protein" evidence="1">
    <location>
        <begin position="24"/>
        <end position="192"/>
    </location>
</feature>
<dbReference type="STRING" id="1802438.A2571_00440"/>
<dbReference type="Proteomes" id="UP000177043">
    <property type="component" value="Unassembled WGS sequence"/>
</dbReference>
<comment type="caution">
    <text evidence="2">The sequence shown here is derived from an EMBL/GenBank/DDBJ whole genome shotgun (WGS) entry which is preliminary data.</text>
</comment>
<proteinExistence type="predicted"/>
<keyword evidence="1" id="KW-0732">Signal</keyword>
<sequence length="192" mass="20834">MKSNIFKIAIFLAVFAFGTPALAQSGHLATIQDQARANRESFLRLQKEPQTPVPGNATSTEARLNSLDGRVSEIREQTILINYNRIIAKLGVYTSYLDNVNERLEDKVLENETAGFDVTTAAAYVASANLSLETASSTIATARASSTEVFLSANPSGELIIMKERLVNTSLLIQKAREAIVAGINSLKTETK</sequence>
<feature type="signal peptide" evidence="1">
    <location>
        <begin position="1"/>
        <end position="23"/>
    </location>
</feature>
<gene>
    <name evidence="2" type="ORF">A2571_00440</name>
</gene>
<evidence type="ECO:0000256" key="1">
    <source>
        <dbReference type="SAM" id="SignalP"/>
    </source>
</evidence>
<evidence type="ECO:0000313" key="2">
    <source>
        <dbReference type="EMBL" id="OHA58840.1"/>
    </source>
</evidence>
<dbReference type="AlphaFoldDB" id="A0A1G2QE21"/>
<name>A0A1G2QE21_9BACT</name>
<reference evidence="2 3" key="1">
    <citation type="journal article" date="2016" name="Nat. Commun.">
        <title>Thousands of microbial genomes shed light on interconnected biogeochemical processes in an aquifer system.</title>
        <authorList>
            <person name="Anantharaman K."/>
            <person name="Brown C.T."/>
            <person name="Hug L.A."/>
            <person name="Sharon I."/>
            <person name="Castelle C.J."/>
            <person name="Probst A.J."/>
            <person name="Thomas B.C."/>
            <person name="Singh A."/>
            <person name="Wilkins M.J."/>
            <person name="Karaoz U."/>
            <person name="Brodie E.L."/>
            <person name="Williams K.H."/>
            <person name="Hubbard S.S."/>
            <person name="Banfield J.F."/>
        </authorList>
    </citation>
    <scope>NUCLEOTIDE SEQUENCE [LARGE SCALE GENOMIC DNA]</scope>
</reference>